<evidence type="ECO:0000313" key="2">
    <source>
        <dbReference type="Proteomes" id="UP000655523"/>
    </source>
</evidence>
<protein>
    <recommendedName>
        <fullName evidence="3">3-hydroxyacyl-CoA dehydrogenase</fullName>
    </recommendedName>
</protein>
<dbReference type="InterPro" id="IPR011042">
    <property type="entry name" value="6-blade_b-propeller_TolB-like"/>
</dbReference>
<dbReference type="SMART" id="SM00135">
    <property type="entry name" value="LY"/>
    <property type="match status" value="3"/>
</dbReference>
<keyword evidence="2" id="KW-1185">Reference proteome</keyword>
<gene>
    <name evidence="1" type="ORF">GNZ13_50380</name>
</gene>
<accession>A0A972NZ41</accession>
<name>A0A972NZ41_9BURK</name>
<dbReference type="PANTHER" id="PTHR46513">
    <property type="entry name" value="VITELLOGENIN RECEPTOR-LIKE PROTEIN-RELATED-RELATED"/>
    <property type="match status" value="1"/>
</dbReference>
<dbReference type="Proteomes" id="UP000655523">
    <property type="component" value="Unassembled WGS sequence"/>
</dbReference>
<dbReference type="InterPro" id="IPR000033">
    <property type="entry name" value="LDLR_classB_rpt"/>
</dbReference>
<comment type="caution">
    <text evidence="1">The sequence shown here is derived from an EMBL/GenBank/DDBJ whole genome shotgun (WGS) entry which is preliminary data.</text>
</comment>
<dbReference type="Gene3D" id="2.120.10.30">
    <property type="entry name" value="TolB, C-terminal domain"/>
    <property type="match status" value="2"/>
</dbReference>
<dbReference type="RefSeq" id="WP_172178960.1">
    <property type="nucleotide sequence ID" value="NZ_WOEZ01000329.1"/>
</dbReference>
<dbReference type="InterPro" id="IPR050778">
    <property type="entry name" value="Cueball_EGF_LRP_Nidogen"/>
</dbReference>
<organism evidence="1 2">
    <name type="scientific">Paraburkholderia elongata</name>
    <dbReference type="NCBI Taxonomy" id="2675747"/>
    <lineage>
        <taxon>Bacteria</taxon>
        <taxon>Pseudomonadati</taxon>
        <taxon>Pseudomonadota</taxon>
        <taxon>Betaproteobacteria</taxon>
        <taxon>Burkholderiales</taxon>
        <taxon>Burkholderiaceae</taxon>
        <taxon>Paraburkholderia</taxon>
    </lineage>
</organism>
<dbReference type="PANTHER" id="PTHR46513:SF44">
    <property type="entry name" value="LDL RECEPTOR RELATED PROTEIN 4"/>
    <property type="match status" value="1"/>
</dbReference>
<sequence>MSVDQSPVSKRIFALRSDQPSIFSIDCTGQDYRLIIDGLDGVPDGIQVDKGRSVVYWTNMGRRHIADDGTIEFDMEDGSVEAVDLEGKNRRSLAGNGAFSTPKQLHLDAGRELLYWSDREGGAVWRSRTDGKELTCLIDRSSVPGGRRAILNQCVGVAVDYANERLLWTQKGPAKGGQGRIFCAGLEMPAGQTASDRTDIEVLLSDLPEPIDLEIDTKRQVLYWTDRGAPPYGNSLNRAKLTPDGLVDPQVICVGFSEAIGLAVDAAAGVAFVADLGGHIWRVDLSTGRSEVIFALGRITGITLS</sequence>
<dbReference type="AlphaFoldDB" id="A0A972NZ41"/>
<dbReference type="EMBL" id="WOEZ01000329">
    <property type="protein sequence ID" value="NPT62496.1"/>
    <property type="molecule type" value="Genomic_DNA"/>
</dbReference>
<proteinExistence type="predicted"/>
<evidence type="ECO:0008006" key="3">
    <source>
        <dbReference type="Google" id="ProtNLM"/>
    </source>
</evidence>
<evidence type="ECO:0000313" key="1">
    <source>
        <dbReference type="EMBL" id="NPT62496.1"/>
    </source>
</evidence>
<dbReference type="SUPFAM" id="SSF101898">
    <property type="entry name" value="NHL repeat"/>
    <property type="match status" value="1"/>
</dbReference>
<reference evidence="1 2" key="1">
    <citation type="submission" date="2019-11" db="EMBL/GenBank/DDBJ databases">
        <title>Metabolism of dissolved organic matter in forest soils.</title>
        <authorList>
            <person name="Cyle K.T."/>
            <person name="Wilhelm R.C."/>
            <person name="Martinez C.E."/>
        </authorList>
    </citation>
    <scope>NUCLEOTIDE SEQUENCE [LARGE SCALE GENOMIC DNA]</scope>
    <source>
        <strain evidence="1 2">5N</strain>
    </source>
</reference>